<protein>
    <submittedName>
        <fullName evidence="1">Uncharacterized protein</fullName>
    </submittedName>
</protein>
<accession>A0A2N0QT77</accession>
<evidence type="ECO:0000313" key="1">
    <source>
        <dbReference type="EMBL" id="PKC54267.1"/>
    </source>
</evidence>
<comment type="caution">
    <text evidence="1">The sequence shown here is derived from an EMBL/GenBank/DDBJ whole genome shotgun (WGS) entry which is preliminary data.</text>
</comment>
<organism evidence="1 2">
    <name type="scientific">Rhizophagus irregularis</name>
    <dbReference type="NCBI Taxonomy" id="588596"/>
    <lineage>
        <taxon>Eukaryota</taxon>
        <taxon>Fungi</taxon>
        <taxon>Fungi incertae sedis</taxon>
        <taxon>Mucoromycota</taxon>
        <taxon>Glomeromycotina</taxon>
        <taxon>Glomeromycetes</taxon>
        <taxon>Glomerales</taxon>
        <taxon>Glomeraceae</taxon>
        <taxon>Rhizophagus</taxon>
    </lineage>
</organism>
<proteinExistence type="predicted"/>
<reference evidence="1 2" key="1">
    <citation type="submission" date="2017-10" db="EMBL/GenBank/DDBJ databases">
        <title>Extensive intraspecific genome diversity in a model arbuscular mycorrhizal fungus.</title>
        <authorList>
            <person name="Chen E.C.H."/>
            <person name="Morin E."/>
            <person name="Baudet D."/>
            <person name="Noel J."/>
            <person name="Ndikumana S."/>
            <person name="Charron P."/>
            <person name="St-Onge C."/>
            <person name="Giorgi J."/>
            <person name="Grigoriev I.V."/>
            <person name="Roux C."/>
            <person name="Martin F.M."/>
            <person name="Corradi N."/>
        </authorList>
    </citation>
    <scope>NUCLEOTIDE SEQUENCE [LARGE SCALE GENOMIC DNA]</scope>
    <source>
        <strain evidence="1 2">A1</strain>
    </source>
</reference>
<dbReference type="EMBL" id="LLXH01003412">
    <property type="protein sequence ID" value="PKC54267.1"/>
    <property type="molecule type" value="Genomic_DNA"/>
</dbReference>
<gene>
    <name evidence="1" type="ORF">RhiirA1_477669</name>
</gene>
<dbReference type="VEuPathDB" id="FungiDB:RhiirA1_477669"/>
<sequence>MDCPKCVTIKRVDCSRNKNYTDGIEKDICKKKIKSVYCENVMRVYHEIKKNKANISMSIMNRIRDAKSSVITDYNQFLSVQLRFSFSPRLTG</sequence>
<reference evidence="1 2" key="2">
    <citation type="submission" date="2017-10" db="EMBL/GenBank/DDBJ databases">
        <title>Genome analyses suggest a sexual origin of heterokaryosis in a supposedly ancient asexual fungus.</title>
        <authorList>
            <person name="Corradi N."/>
            <person name="Sedzielewska K."/>
            <person name="Noel J."/>
            <person name="Charron P."/>
            <person name="Farinelli L."/>
            <person name="Marton T."/>
            <person name="Kruger M."/>
            <person name="Pelin A."/>
            <person name="Brachmann A."/>
            <person name="Corradi N."/>
        </authorList>
    </citation>
    <scope>NUCLEOTIDE SEQUENCE [LARGE SCALE GENOMIC DNA]</scope>
    <source>
        <strain evidence="1 2">A1</strain>
    </source>
</reference>
<dbReference type="Proteomes" id="UP000232688">
    <property type="component" value="Unassembled WGS sequence"/>
</dbReference>
<dbReference type="AlphaFoldDB" id="A0A2N0QT77"/>
<evidence type="ECO:0000313" key="2">
    <source>
        <dbReference type="Proteomes" id="UP000232688"/>
    </source>
</evidence>
<name>A0A2N0QT77_9GLOM</name>